<protein>
    <submittedName>
        <fullName evidence="1">NADH-ubiquinone oxidoreductase</fullName>
    </submittedName>
</protein>
<name>A0A8S5M4T9_9CAUD</name>
<accession>A0A8S5M4T9</accession>
<evidence type="ECO:0000313" key="1">
    <source>
        <dbReference type="EMBL" id="DAD77309.1"/>
    </source>
</evidence>
<sequence length="30" mass="3649">MSYRIWFMIIMPKQTDDSFLHHESYGNCTP</sequence>
<dbReference type="EMBL" id="BK014822">
    <property type="protein sequence ID" value="DAD77309.1"/>
    <property type="molecule type" value="Genomic_DNA"/>
</dbReference>
<proteinExistence type="predicted"/>
<reference evidence="1" key="1">
    <citation type="journal article" date="2021" name="Proc. Natl. Acad. Sci. U.S.A.">
        <title>A Catalog of Tens of Thousands of Viruses from Human Metagenomes Reveals Hidden Associations with Chronic Diseases.</title>
        <authorList>
            <person name="Tisza M.J."/>
            <person name="Buck C.B."/>
        </authorList>
    </citation>
    <scope>NUCLEOTIDE SEQUENCE</scope>
    <source>
        <strain evidence="1">CtEQg15</strain>
    </source>
</reference>
<organism evidence="1">
    <name type="scientific">Siphoviridae sp. ctEQg15</name>
    <dbReference type="NCBI Taxonomy" id="2826205"/>
    <lineage>
        <taxon>Viruses</taxon>
        <taxon>Duplodnaviria</taxon>
        <taxon>Heunggongvirae</taxon>
        <taxon>Uroviricota</taxon>
        <taxon>Caudoviricetes</taxon>
    </lineage>
</organism>